<evidence type="ECO:0000313" key="3">
    <source>
        <dbReference type="EMBL" id="MRX11917.1"/>
    </source>
</evidence>
<dbReference type="AlphaFoldDB" id="A0A6L5QQE3"/>
<feature type="signal peptide" evidence="1">
    <location>
        <begin position="1"/>
        <end position="19"/>
    </location>
</feature>
<dbReference type="RefSeq" id="WP_154370586.1">
    <property type="nucleotide sequence ID" value="NZ_WKJM01000061.1"/>
</dbReference>
<organism evidence="3 4">
    <name type="scientific">Duganella alba</name>
    <dbReference type="NCBI Taxonomy" id="2666081"/>
    <lineage>
        <taxon>Bacteria</taxon>
        <taxon>Pseudomonadati</taxon>
        <taxon>Pseudomonadota</taxon>
        <taxon>Betaproteobacteria</taxon>
        <taxon>Burkholderiales</taxon>
        <taxon>Oxalobacteraceae</taxon>
        <taxon>Telluria group</taxon>
        <taxon>Duganella</taxon>
    </lineage>
</organism>
<keyword evidence="4" id="KW-1185">Reference proteome</keyword>
<sequence>MMKTWIPLASLALLLAACGGSDTTSTAPQAKTMGLRAAQGAPHALADYTPVIQRLYLGFFGRPADVDGLAFWQQQFSNANLPLTTVELSQNYITNTAIRGIVDAFANSQESQDLIGGSNAAFVNAVYLNIFNRNAEASGLDFWGGLINSKAATRAQVLLAIAGAAQGTDAAVAANKLDAATYFTAALDQPQKAAAYSGANVILSVRALMAVVGVDTDMTAFKRQIDDFIVSLTGSSQQESIKRYAGYYYLQDMVNTPAYSAYYSYASGGVAPPATSGKLIYGMGVPKVGSWSRDLTTRAIVYTAPVVASVGLPAAALLPEVTMLCTSVATPNGATSKSTDLLVAISAVQLTDATQLAGQTLSVYRENCATGGSNINSFSFDANGNGSFPSGAGLLSFNAAAVTSILNGQQLPDLSTGKWLTFTAYRYTRPDSSTGYLVVQHMGNSKTGVTDGVLATWTQE</sequence>
<evidence type="ECO:0000313" key="4">
    <source>
        <dbReference type="Proteomes" id="UP000481037"/>
    </source>
</evidence>
<dbReference type="Proteomes" id="UP000481037">
    <property type="component" value="Unassembled WGS sequence"/>
</dbReference>
<keyword evidence="1" id="KW-0732">Signal</keyword>
<feature type="domain" description="DUF4214" evidence="2">
    <location>
        <begin position="104"/>
        <end position="164"/>
    </location>
</feature>
<dbReference type="InterPro" id="IPR025282">
    <property type="entry name" value="DUF4214"/>
</dbReference>
<evidence type="ECO:0000259" key="2">
    <source>
        <dbReference type="Pfam" id="PF13946"/>
    </source>
</evidence>
<reference evidence="3 4" key="1">
    <citation type="submission" date="2019-11" db="EMBL/GenBank/DDBJ databases">
        <title>Novel species isolated from a subtropical stream in China.</title>
        <authorList>
            <person name="Lu H."/>
        </authorList>
    </citation>
    <scope>NUCLEOTIDE SEQUENCE [LARGE SCALE GENOMIC DNA]</scope>
    <source>
        <strain evidence="3 4">FT25W</strain>
    </source>
</reference>
<protein>
    <submittedName>
        <fullName evidence="3">DUF4214 domain-containing protein</fullName>
    </submittedName>
</protein>
<dbReference type="Pfam" id="PF13946">
    <property type="entry name" value="DUF4214"/>
    <property type="match status" value="1"/>
</dbReference>
<feature type="chain" id="PRO_5027013553" evidence="1">
    <location>
        <begin position="20"/>
        <end position="460"/>
    </location>
</feature>
<dbReference type="EMBL" id="WKJM01000061">
    <property type="protein sequence ID" value="MRX11917.1"/>
    <property type="molecule type" value="Genomic_DNA"/>
</dbReference>
<evidence type="ECO:0000256" key="1">
    <source>
        <dbReference type="SAM" id="SignalP"/>
    </source>
</evidence>
<gene>
    <name evidence="3" type="ORF">GJ697_29215</name>
</gene>
<accession>A0A6L5QQE3</accession>
<proteinExistence type="predicted"/>
<name>A0A6L5QQE3_9BURK</name>
<comment type="caution">
    <text evidence="3">The sequence shown here is derived from an EMBL/GenBank/DDBJ whole genome shotgun (WGS) entry which is preliminary data.</text>
</comment>
<dbReference type="PROSITE" id="PS51257">
    <property type="entry name" value="PROKAR_LIPOPROTEIN"/>
    <property type="match status" value="1"/>
</dbReference>